<evidence type="ECO:0000313" key="3">
    <source>
        <dbReference type="Proteomes" id="UP000199068"/>
    </source>
</evidence>
<dbReference type="Proteomes" id="UP000199068">
    <property type="component" value="Unassembled WGS sequence"/>
</dbReference>
<proteinExistence type="predicted"/>
<organism evidence="2 3">
    <name type="scientific">Romboutsia lituseburensis DSM 797</name>
    <dbReference type="NCBI Taxonomy" id="1121325"/>
    <lineage>
        <taxon>Bacteria</taxon>
        <taxon>Bacillati</taxon>
        <taxon>Bacillota</taxon>
        <taxon>Clostridia</taxon>
        <taxon>Peptostreptococcales</taxon>
        <taxon>Peptostreptococcaceae</taxon>
        <taxon>Romboutsia</taxon>
    </lineage>
</organism>
<name>A0A1G9NVL2_9FIRM</name>
<keyword evidence="1" id="KW-1133">Transmembrane helix</keyword>
<keyword evidence="1" id="KW-0812">Transmembrane</keyword>
<feature type="transmembrane region" description="Helical" evidence="1">
    <location>
        <begin position="71"/>
        <end position="91"/>
    </location>
</feature>
<gene>
    <name evidence="2" type="ORF">SAMN04515677_104101</name>
</gene>
<evidence type="ECO:0000313" key="2">
    <source>
        <dbReference type="EMBL" id="SDL90391.1"/>
    </source>
</evidence>
<feature type="transmembrane region" description="Helical" evidence="1">
    <location>
        <begin position="33"/>
        <end position="50"/>
    </location>
</feature>
<dbReference type="RefSeq" id="WP_092725421.1">
    <property type="nucleotide sequence ID" value="NZ_FNGW01000004.1"/>
</dbReference>
<dbReference type="EMBL" id="FNGW01000004">
    <property type="protein sequence ID" value="SDL90391.1"/>
    <property type="molecule type" value="Genomic_DNA"/>
</dbReference>
<dbReference type="AlphaFoldDB" id="A0A1G9NVL2"/>
<evidence type="ECO:0000256" key="1">
    <source>
        <dbReference type="SAM" id="Phobius"/>
    </source>
</evidence>
<accession>A0A1G9NVL2</accession>
<keyword evidence="3" id="KW-1185">Reference proteome</keyword>
<reference evidence="2 3" key="1">
    <citation type="submission" date="2016-10" db="EMBL/GenBank/DDBJ databases">
        <authorList>
            <person name="de Groot N.N."/>
        </authorList>
    </citation>
    <scope>NUCLEOTIDE SEQUENCE [LARGE SCALE GENOMIC DNA]</scope>
    <source>
        <strain evidence="2 3">DSM 797</strain>
    </source>
</reference>
<sequence>MDSKMNENLIKFILWKEIFSIPVYTLLFNKLKLGFWIYLIIDRLIVLTIVSKSIKIDEILEEAFSDKNSNLLSLSIFSMICSITLYIMTFIKNRKLFYILIVCEASDFIVTKLLEK</sequence>
<protein>
    <submittedName>
        <fullName evidence="2">Uncharacterized protein</fullName>
    </submittedName>
</protein>
<keyword evidence="1" id="KW-0472">Membrane</keyword>